<gene>
    <name evidence="2" type="ORF">FNV43_RR09861</name>
</gene>
<accession>A0A8K0MK66</accession>
<dbReference type="Proteomes" id="UP000796880">
    <property type="component" value="Unassembled WGS sequence"/>
</dbReference>
<protein>
    <submittedName>
        <fullName evidence="2">Uncharacterized protein</fullName>
    </submittedName>
</protein>
<name>A0A8K0MK66_9ROSA</name>
<dbReference type="EMBL" id="VOIH02000004">
    <property type="protein sequence ID" value="KAF3449134.1"/>
    <property type="molecule type" value="Genomic_DNA"/>
</dbReference>
<evidence type="ECO:0000313" key="2">
    <source>
        <dbReference type="EMBL" id="KAF3449134.1"/>
    </source>
</evidence>
<dbReference type="OrthoDB" id="415696at2759"/>
<dbReference type="AlphaFoldDB" id="A0A8K0MK66"/>
<proteinExistence type="predicted"/>
<evidence type="ECO:0000313" key="3">
    <source>
        <dbReference type="Proteomes" id="UP000796880"/>
    </source>
</evidence>
<sequence>MATVNHLSSIHNSPPSLRLFSPQTSQITPTLSFYSHSKPSFTFSSLTLKPLNAPKARALVITGLQEPLGDGLVTVPEATDQLAENLPSDSGVYAVFDSNSELQFVGISRNIAASVLAHRKSVPELCSSVKVGVVAEPDRTALTQAWKSWMEEHIKATGKVPSGNETGNTTWIRQAPKKKPDLADTGPPCPTDSPARRTH</sequence>
<reference evidence="2" key="1">
    <citation type="submission" date="2020-03" db="EMBL/GenBank/DDBJ databases">
        <title>A high-quality chromosome-level genome assembly of a woody plant with both climbing and erect habits, Rhamnella rubrinervis.</title>
        <authorList>
            <person name="Lu Z."/>
            <person name="Yang Y."/>
            <person name="Zhu X."/>
            <person name="Sun Y."/>
        </authorList>
    </citation>
    <scope>NUCLEOTIDE SEQUENCE</scope>
    <source>
        <strain evidence="2">BYM</strain>
        <tissue evidence="2">Leaf</tissue>
    </source>
</reference>
<evidence type="ECO:0000256" key="1">
    <source>
        <dbReference type="SAM" id="MobiDB-lite"/>
    </source>
</evidence>
<keyword evidence="3" id="KW-1185">Reference proteome</keyword>
<feature type="region of interest" description="Disordered" evidence="1">
    <location>
        <begin position="158"/>
        <end position="199"/>
    </location>
</feature>
<comment type="caution">
    <text evidence="2">The sequence shown here is derived from an EMBL/GenBank/DDBJ whole genome shotgun (WGS) entry which is preliminary data.</text>
</comment>
<organism evidence="2 3">
    <name type="scientific">Rhamnella rubrinervis</name>
    <dbReference type="NCBI Taxonomy" id="2594499"/>
    <lineage>
        <taxon>Eukaryota</taxon>
        <taxon>Viridiplantae</taxon>
        <taxon>Streptophyta</taxon>
        <taxon>Embryophyta</taxon>
        <taxon>Tracheophyta</taxon>
        <taxon>Spermatophyta</taxon>
        <taxon>Magnoliopsida</taxon>
        <taxon>eudicotyledons</taxon>
        <taxon>Gunneridae</taxon>
        <taxon>Pentapetalae</taxon>
        <taxon>rosids</taxon>
        <taxon>fabids</taxon>
        <taxon>Rosales</taxon>
        <taxon>Rhamnaceae</taxon>
        <taxon>rhamnoid group</taxon>
        <taxon>Rhamneae</taxon>
        <taxon>Rhamnella</taxon>
    </lineage>
</organism>
<feature type="compositionally biased region" description="Polar residues" evidence="1">
    <location>
        <begin position="163"/>
        <end position="172"/>
    </location>
</feature>